<dbReference type="EMBL" id="CP041235">
    <property type="protein sequence ID" value="QOP44216.1"/>
    <property type="molecule type" value="Genomic_DNA"/>
</dbReference>
<evidence type="ECO:0000313" key="3">
    <source>
        <dbReference type="Proteomes" id="UP000593719"/>
    </source>
</evidence>
<dbReference type="GO" id="GO:0005975">
    <property type="term" value="P:carbohydrate metabolic process"/>
    <property type="evidence" value="ECO:0007669"/>
    <property type="project" value="InterPro"/>
</dbReference>
<feature type="transmembrane region" description="Helical" evidence="1">
    <location>
        <begin position="20"/>
        <end position="43"/>
    </location>
</feature>
<keyword evidence="1" id="KW-0472">Membrane</keyword>
<proteinExistence type="predicted"/>
<dbReference type="CDD" id="cd10936">
    <property type="entry name" value="CE4_DAC2"/>
    <property type="match status" value="1"/>
</dbReference>
<organism evidence="2 3">
    <name type="scientific">Sulfurimonas sediminis</name>
    <dbReference type="NCBI Taxonomy" id="2590020"/>
    <lineage>
        <taxon>Bacteria</taxon>
        <taxon>Pseudomonadati</taxon>
        <taxon>Campylobacterota</taxon>
        <taxon>Epsilonproteobacteria</taxon>
        <taxon>Campylobacterales</taxon>
        <taxon>Sulfurimonadaceae</taxon>
        <taxon>Sulfurimonas</taxon>
    </lineage>
</organism>
<dbReference type="InterPro" id="IPR006837">
    <property type="entry name" value="Divergent_DAC"/>
</dbReference>
<dbReference type="PANTHER" id="PTHR30105:SF2">
    <property type="entry name" value="DIVERGENT POLYSACCHARIDE DEACETYLASE SUPERFAMILY"/>
    <property type="match status" value="1"/>
</dbReference>
<keyword evidence="3" id="KW-1185">Reference proteome</keyword>
<dbReference type="InterPro" id="IPR011330">
    <property type="entry name" value="Glyco_hydro/deAcase_b/a-brl"/>
</dbReference>
<accession>A0A7M1B3X2</accession>
<name>A0A7M1B3X2_9BACT</name>
<gene>
    <name evidence="2" type="ORF">FJR45_09775</name>
</gene>
<dbReference type="KEGG" id="ssei:FJR45_09775"/>
<evidence type="ECO:0000313" key="2">
    <source>
        <dbReference type="EMBL" id="QOP44216.1"/>
    </source>
</evidence>
<dbReference type="SUPFAM" id="SSF88713">
    <property type="entry name" value="Glycoside hydrolase/deacetylase"/>
    <property type="match status" value="1"/>
</dbReference>
<dbReference type="Gene3D" id="3.20.20.370">
    <property type="entry name" value="Glycoside hydrolase/deacetylase"/>
    <property type="match status" value="1"/>
</dbReference>
<sequence>MAKRKKRTRRTKKKTGSSLLKYTAWFLALIALVLISLITGYYFGANDGKTHKKEKLTTKHKSVQTIPKAPAVSVNKRLQEVLKKETKTYVSAAHEIDNETLANPPKQKPKKVQVYTSKPKLAIIIDDMQTASQVRAVKRLHLNVTMSFLPPRAARPDSAKLAAHEKFYMVHLPMEAMHFNAEEPHTLRIHDSQQKISAKIKDIKKLFPKVAYINNHTGSKFTSNEIAMNRLVFALNANHIRFIDSRTTAKTMAPKVLKNFGLKYVARDVFLDHHMDKPYILKQIKKAIAVAKAHGSAIAIGHPHKNTLQALSESKALFKDVELVQINKIY</sequence>
<dbReference type="Proteomes" id="UP000593719">
    <property type="component" value="Chromosome"/>
</dbReference>
<dbReference type="RefSeq" id="WP_193150373.1">
    <property type="nucleotide sequence ID" value="NZ_CP041235.1"/>
</dbReference>
<dbReference type="PANTHER" id="PTHR30105">
    <property type="entry name" value="UNCHARACTERIZED YIBQ-RELATED"/>
    <property type="match status" value="1"/>
</dbReference>
<keyword evidence="1" id="KW-0812">Transmembrane</keyword>
<protein>
    <submittedName>
        <fullName evidence="2">Divergent polysaccharide deacetylase family protein</fullName>
    </submittedName>
</protein>
<dbReference type="Pfam" id="PF04748">
    <property type="entry name" value="Polysacc_deac_2"/>
    <property type="match status" value="1"/>
</dbReference>
<dbReference type="AlphaFoldDB" id="A0A7M1B3X2"/>
<evidence type="ECO:0000256" key="1">
    <source>
        <dbReference type="SAM" id="Phobius"/>
    </source>
</evidence>
<reference evidence="2 3" key="1">
    <citation type="submission" date="2019-06" db="EMBL/GenBank/DDBJ databases">
        <title>Sulfurimonas gotlandica sp. nov., a chemoautotrophic and psychrotolerant epsilonproteobacterium isolated from a pelagic redoxcline, and an emended description of the genus Sulfurimonas.</title>
        <authorList>
            <person name="Wang S."/>
            <person name="Jiang L."/>
            <person name="Shao Z."/>
        </authorList>
    </citation>
    <scope>NUCLEOTIDE SEQUENCE [LARGE SCALE GENOMIC DNA]</scope>
    <source>
        <strain evidence="2 3">S2-6</strain>
    </source>
</reference>
<keyword evidence="1" id="KW-1133">Transmembrane helix</keyword>